<dbReference type="EMBL" id="CP018799">
    <property type="protein sequence ID" value="ATX80095.1"/>
    <property type="molecule type" value="Genomic_DNA"/>
</dbReference>
<dbReference type="PANTHER" id="PTHR11102:SF160">
    <property type="entry name" value="ERAD-ASSOCIATED E3 UBIQUITIN-PROTEIN LIGASE COMPONENT HRD3"/>
    <property type="match status" value="1"/>
</dbReference>
<name>A0A2K8KYN6_MARES</name>
<dbReference type="InterPro" id="IPR050767">
    <property type="entry name" value="Sel1_AlgK"/>
</dbReference>
<feature type="signal peptide" evidence="1">
    <location>
        <begin position="1"/>
        <end position="21"/>
    </location>
</feature>
<dbReference type="Pfam" id="PF08238">
    <property type="entry name" value="Sel1"/>
    <property type="match status" value="3"/>
</dbReference>
<dbReference type="PANTHER" id="PTHR11102">
    <property type="entry name" value="SEL-1-LIKE PROTEIN"/>
    <property type="match status" value="1"/>
</dbReference>
<evidence type="ECO:0000256" key="1">
    <source>
        <dbReference type="SAM" id="SignalP"/>
    </source>
</evidence>
<accession>A0A2K8KYN6</accession>
<dbReference type="OrthoDB" id="9797030at2"/>
<feature type="chain" id="PRO_5014953260" evidence="1">
    <location>
        <begin position="22"/>
        <end position="186"/>
    </location>
</feature>
<organism evidence="2 3">
    <name type="scientific">Mariprofundus aestuarium</name>
    <dbReference type="NCBI Taxonomy" id="1921086"/>
    <lineage>
        <taxon>Bacteria</taxon>
        <taxon>Pseudomonadati</taxon>
        <taxon>Pseudomonadota</taxon>
        <taxon>Candidatius Mariprofundia</taxon>
        <taxon>Mariprofundales</taxon>
        <taxon>Mariprofundaceae</taxon>
        <taxon>Mariprofundus</taxon>
    </lineage>
</organism>
<dbReference type="PROSITE" id="PS51257">
    <property type="entry name" value="PROKAR_LIPOPROTEIN"/>
    <property type="match status" value="1"/>
</dbReference>
<dbReference type="SUPFAM" id="SSF81901">
    <property type="entry name" value="HCP-like"/>
    <property type="match status" value="1"/>
</dbReference>
<dbReference type="Gene3D" id="1.25.40.10">
    <property type="entry name" value="Tetratricopeptide repeat domain"/>
    <property type="match status" value="1"/>
</dbReference>
<protein>
    <submittedName>
        <fullName evidence="2">Sel1 repeat-containing protein</fullName>
    </submittedName>
</protein>
<dbReference type="RefSeq" id="WP_100277909.1">
    <property type="nucleotide sequence ID" value="NZ_CP018799.1"/>
</dbReference>
<dbReference type="InterPro" id="IPR006597">
    <property type="entry name" value="Sel1-like"/>
</dbReference>
<gene>
    <name evidence="2" type="ORF">Ga0123461_1682</name>
</gene>
<reference evidence="2 3" key="1">
    <citation type="submission" date="2016-12" db="EMBL/GenBank/DDBJ databases">
        <title>Isolation and genomic insights into novel planktonic Zetaproteobacteria from stratified waters of the Chesapeake Bay.</title>
        <authorList>
            <person name="McAllister S.M."/>
            <person name="Kato S."/>
            <person name="Chan C.S."/>
            <person name="Chiu B.K."/>
            <person name="Field E.K."/>
        </authorList>
    </citation>
    <scope>NUCLEOTIDE SEQUENCE [LARGE SCALE GENOMIC DNA]</scope>
    <source>
        <strain evidence="2 3">CP-5</strain>
    </source>
</reference>
<dbReference type="Proteomes" id="UP000231701">
    <property type="component" value="Chromosome"/>
</dbReference>
<dbReference type="KEGG" id="maes:Ga0123461_1682"/>
<evidence type="ECO:0000313" key="2">
    <source>
        <dbReference type="EMBL" id="ATX80095.1"/>
    </source>
</evidence>
<dbReference type="AlphaFoldDB" id="A0A2K8KYN6"/>
<dbReference type="InterPro" id="IPR011990">
    <property type="entry name" value="TPR-like_helical_dom_sf"/>
</dbReference>
<keyword evidence="3" id="KW-1185">Reference proteome</keyword>
<sequence>MLKKIALMFVCVGLISCGSDAPSSNSPLPVTGISDPAEIVADKALQLASTGDHSKAAELFLQAAEQGNRPAQYFIGLYYARGEGGVAQDFGKSFEWLEKASMGGHPKAMYHLGEMYVHGDGVAVDHVKAMAWFWVATTLGERYAEKRLRAVSPRLTTDEIGDAKLLSQELYSKIPHDMKIERIQLH</sequence>
<proteinExistence type="predicted"/>
<dbReference type="SMART" id="SM00671">
    <property type="entry name" value="SEL1"/>
    <property type="match status" value="3"/>
</dbReference>
<evidence type="ECO:0000313" key="3">
    <source>
        <dbReference type="Proteomes" id="UP000231701"/>
    </source>
</evidence>
<keyword evidence="1" id="KW-0732">Signal</keyword>